<sequence>MKENERVKYLLDMLNSVILYNDPVTYDEVVSELKQSLFTHEAFDTKTAEKMVELQEEYRAKDNHSSQFKGWGLVAAKLTNTL</sequence>
<protein>
    <recommendedName>
        <fullName evidence="3">Bacteriocin immunity protein</fullName>
    </recommendedName>
</protein>
<proteinExistence type="predicted"/>
<dbReference type="Proteomes" id="UP001182042">
    <property type="component" value="Unassembled WGS sequence"/>
</dbReference>
<reference evidence="1" key="1">
    <citation type="submission" date="2019-07" db="EMBL/GenBank/DDBJ databases">
        <title>Phylogenomic Reclassification of ATCC Bacillus Strains and Various Taxa within the Genus Bacillus.</title>
        <authorList>
            <person name="Riojas M.A."/>
            <person name="Frank A.M."/>
            <person name="Fenn S.L."/>
            <person name="King S."/>
            <person name="Brower S."/>
            <person name="Hazbon M.H."/>
        </authorList>
    </citation>
    <scope>NUCLEOTIDE SEQUENCE</scope>
    <source>
        <strain evidence="1">ATCC 27142</strain>
    </source>
</reference>
<dbReference type="AlphaFoldDB" id="A0AAE3WJ23"/>
<dbReference type="RefSeq" id="WP_309415402.1">
    <property type="nucleotide sequence ID" value="NZ_CP187658.1"/>
</dbReference>
<name>A0AAE3WJ23_BACPU</name>
<comment type="caution">
    <text evidence="1">The sequence shown here is derived from an EMBL/GenBank/DDBJ whole genome shotgun (WGS) entry which is preliminary data.</text>
</comment>
<evidence type="ECO:0008006" key="3">
    <source>
        <dbReference type="Google" id="ProtNLM"/>
    </source>
</evidence>
<dbReference type="EMBL" id="VKQA01000001">
    <property type="protein sequence ID" value="MDR4249020.1"/>
    <property type="molecule type" value="Genomic_DNA"/>
</dbReference>
<evidence type="ECO:0000313" key="2">
    <source>
        <dbReference type="Proteomes" id="UP001182042"/>
    </source>
</evidence>
<evidence type="ECO:0000313" key="1">
    <source>
        <dbReference type="EMBL" id="MDR4249020.1"/>
    </source>
</evidence>
<organism evidence="1 2">
    <name type="scientific">Bacillus pumilus</name>
    <name type="common">Bacillus mesentericus</name>
    <dbReference type="NCBI Taxonomy" id="1408"/>
    <lineage>
        <taxon>Bacteria</taxon>
        <taxon>Bacillati</taxon>
        <taxon>Bacillota</taxon>
        <taxon>Bacilli</taxon>
        <taxon>Bacillales</taxon>
        <taxon>Bacillaceae</taxon>
        <taxon>Bacillus</taxon>
    </lineage>
</organism>
<accession>A0AAE3WJ23</accession>
<gene>
    <name evidence="1" type="ORF">FO508_01485</name>
</gene>